<feature type="compositionally biased region" description="Basic and acidic residues" evidence="1">
    <location>
        <begin position="796"/>
        <end position="805"/>
    </location>
</feature>
<proteinExistence type="predicted"/>
<dbReference type="InterPro" id="IPR011989">
    <property type="entry name" value="ARM-like"/>
</dbReference>
<feature type="compositionally biased region" description="Basic and acidic residues" evidence="1">
    <location>
        <begin position="182"/>
        <end position="193"/>
    </location>
</feature>
<dbReference type="SUPFAM" id="SSF48371">
    <property type="entry name" value="ARM repeat"/>
    <property type="match status" value="1"/>
</dbReference>
<feature type="region of interest" description="Disordered" evidence="1">
    <location>
        <begin position="796"/>
        <end position="853"/>
    </location>
</feature>
<feature type="compositionally biased region" description="Basic and acidic residues" evidence="1">
    <location>
        <begin position="386"/>
        <end position="395"/>
    </location>
</feature>
<organism evidence="3 4">
    <name type="scientific">Batillaria attramentaria</name>
    <dbReference type="NCBI Taxonomy" id="370345"/>
    <lineage>
        <taxon>Eukaryota</taxon>
        <taxon>Metazoa</taxon>
        <taxon>Spiralia</taxon>
        <taxon>Lophotrochozoa</taxon>
        <taxon>Mollusca</taxon>
        <taxon>Gastropoda</taxon>
        <taxon>Caenogastropoda</taxon>
        <taxon>Sorbeoconcha</taxon>
        <taxon>Cerithioidea</taxon>
        <taxon>Batillariidae</taxon>
        <taxon>Batillaria</taxon>
    </lineage>
</organism>
<feature type="compositionally biased region" description="Low complexity" evidence="1">
    <location>
        <begin position="432"/>
        <end position="445"/>
    </location>
</feature>
<protein>
    <recommendedName>
        <fullName evidence="2">TOG domain-containing protein</fullName>
    </recommendedName>
</protein>
<evidence type="ECO:0000256" key="1">
    <source>
        <dbReference type="SAM" id="MobiDB-lite"/>
    </source>
</evidence>
<gene>
    <name evidence="3" type="ORF">BaRGS_00020110</name>
</gene>
<feature type="compositionally biased region" description="Acidic residues" evidence="1">
    <location>
        <begin position="422"/>
        <end position="431"/>
    </location>
</feature>
<accession>A0ABD0KN94</accession>
<evidence type="ECO:0000313" key="4">
    <source>
        <dbReference type="Proteomes" id="UP001519460"/>
    </source>
</evidence>
<dbReference type="EMBL" id="JACVVK020000148">
    <property type="protein sequence ID" value="KAK7488657.1"/>
    <property type="molecule type" value="Genomic_DNA"/>
</dbReference>
<dbReference type="Pfam" id="PF12348">
    <property type="entry name" value="CLASP_N"/>
    <property type="match status" value="1"/>
</dbReference>
<name>A0ABD0KN94_9CAEN</name>
<reference evidence="3 4" key="1">
    <citation type="journal article" date="2023" name="Sci. Data">
        <title>Genome assembly of the Korean intertidal mud-creeper Batillaria attramentaria.</title>
        <authorList>
            <person name="Patra A.K."/>
            <person name="Ho P.T."/>
            <person name="Jun S."/>
            <person name="Lee S.J."/>
            <person name="Kim Y."/>
            <person name="Won Y.J."/>
        </authorList>
    </citation>
    <scope>NUCLEOTIDE SEQUENCE [LARGE SCALE GENOMIC DNA]</scope>
    <source>
        <strain evidence="3">Wonlab-2016</strain>
    </source>
</reference>
<dbReference type="Gene3D" id="1.25.10.10">
    <property type="entry name" value="Leucine-rich Repeat Variant"/>
    <property type="match status" value="2"/>
</dbReference>
<feature type="compositionally biased region" description="Low complexity" evidence="1">
    <location>
        <begin position="285"/>
        <end position="300"/>
    </location>
</feature>
<feature type="domain" description="TOG" evidence="2">
    <location>
        <begin position="565"/>
        <end position="801"/>
    </location>
</feature>
<dbReference type="InterPro" id="IPR034085">
    <property type="entry name" value="TOG"/>
</dbReference>
<feature type="compositionally biased region" description="Polar residues" evidence="1">
    <location>
        <begin position="831"/>
        <end position="840"/>
    </location>
</feature>
<feature type="compositionally biased region" description="Basic and acidic residues" evidence="1">
    <location>
        <begin position="99"/>
        <end position="114"/>
    </location>
</feature>
<dbReference type="PANTHER" id="PTHR21567:SF87">
    <property type="entry name" value="CRESCERIN-LIKE PROTEIN CHE-12"/>
    <property type="match status" value="1"/>
</dbReference>
<sequence length="1083" mass="118775">MDSMMRKTKERMQDTKRASLADHATVINETAYRIAVRTVSQASQLFTDAGVSWSESLEPAPQGWKLGKAHKCALDPYEGFKLTGTRAALAFAMPGLSKDIHVEPGKPPDDANKPDEDETPLPLKATLARGSSTHRGSPKVPPISSSGIYDDDADSAYSVSTNGTPHRTLRSIRNSASKKKADRLFERASEKQNSRRNSGSPTESERVEESGIFSATSTFTSVRSKKSDVVPESKPKVSSHASLAHKRSSENLDINENNPNTGMTFNPNSGVTFRENRTSDVQVVGRGYSDDSSSIYDSRSTQQANVRARDRRRMNSKGSILSPLGAPTLHPTSPLGGSGLSPEGEKGEEEKSKSIPIQDRIALVGRGMFDMSASVAEYPVSTAITDKGDRKRVEPPRATAPPGVVGVAVRSTNDMSSADSTATEDDSEDDTSSLAKSSSLKRSISMKTQLKKDLEERERLEREWEKERKQKEKEDLMRQERERQQKKLKKLSTADESNLSIEPLSISGSNSSSSSSFSNVKATPPRPAPPAVTPRKTIKTSSEPVSSYPMPATERSPDADVPAEEWKPFNDPDGALRAAQKKLENDDWEMKTEGLGMIRRLLHFHPETFAPSQLHPVILAVVNEVKNLRSQVSRLAIVCLGDMFAALKKGMDPDLDIVTRHLLAKAGESSNFIRDDVDRALSSMVEGATAQRALLALIAGGATHKNTAVRRTAAQFLVQVVERMGSGKILSGVKDVTDRVLPTAAQFAMDNSPETRYYGRKILWLLMSHQDFDRMLTKYLPANTLRSIQDVVESLKNKGLGDKPSETASARSRRSGHGSRMGSSLRGGSANSGMDGSASNTPPARRRPARTDDATMEEIKNMVNQMNANDWRQRYEAIGTFQEMCIEHPNIIAMQIVKIFDKFLPRLQDSNSKVNLHALKVMHQVVPMLKDALHSVISMAVTSVVPNLSSKNREIYSTAVDILDSFLEHLDHSMLVQPFANQAQCASGHSKAEMVEKVAYLVDRVYERKPKQVVLHVLPLLWHLLGVHGVGGGQGSGDLRSATAQLASTLHLHMGQGLMDKANSDPNITTRHLNILNELIHSH</sequence>
<dbReference type="PANTHER" id="PTHR21567">
    <property type="entry name" value="CLASP"/>
    <property type="match status" value="1"/>
</dbReference>
<dbReference type="SMART" id="SM01349">
    <property type="entry name" value="TOG"/>
    <property type="match status" value="2"/>
</dbReference>
<dbReference type="Proteomes" id="UP001519460">
    <property type="component" value="Unassembled WGS sequence"/>
</dbReference>
<evidence type="ECO:0000259" key="2">
    <source>
        <dbReference type="SMART" id="SM01349"/>
    </source>
</evidence>
<feature type="compositionally biased region" description="Polar residues" evidence="1">
    <location>
        <begin position="251"/>
        <end position="271"/>
    </location>
</feature>
<feature type="region of interest" description="Disordered" evidence="1">
    <location>
        <begin position="99"/>
        <end position="359"/>
    </location>
</feature>
<evidence type="ECO:0000313" key="3">
    <source>
        <dbReference type="EMBL" id="KAK7488657.1"/>
    </source>
</evidence>
<feature type="domain" description="TOG" evidence="2">
    <location>
        <begin position="843"/>
        <end position="1082"/>
    </location>
</feature>
<feature type="region of interest" description="Disordered" evidence="1">
    <location>
        <begin position="380"/>
        <end position="573"/>
    </location>
</feature>
<dbReference type="AlphaFoldDB" id="A0ABD0KN94"/>
<feature type="compositionally biased region" description="Low complexity" evidence="1">
    <location>
        <begin position="396"/>
        <end position="421"/>
    </location>
</feature>
<feature type="compositionally biased region" description="Basic and acidic residues" evidence="1">
    <location>
        <begin position="450"/>
        <end position="485"/>
    </location>
</feature>
<feature type="compositionally biased region" description="Low complexity" evidence="1">
    <location>
        <begin position="818"/>
        <end position="829"/>
    </location>
</feature>
<feature type="compositionally biased region" description="Polar residues" evidence="1">
    <location>
        <begin position="161"/>
        <end position="175"/>
    </location>
</feature>
<feature type="compositionally biased region" description="Basic and acidic residues" evidence="1">
    <location>
        <begin position="343"/>
        <end position="353"/>
    </location>
</feature>
<keyword evidence="4" id="KW-1185">Reference proteome</keyword>
<feature type="compositionally biased region" description="Low complexity" evidence="1">
    <location>
        <begin position="505"/>
        <end position="523"/>
    </location>
</feature>
<dbReference type="InterPro" id="IPR016024">
    <property type="entry name" value="ARM-type_fold"/>
</dbReference>
<feature type="compositionally biased region" description="Polar residues" evidence="1">
    <location>
        <begin position="213"/>
        <end position="222"/>
    </location>
</feature>
<feature type="compositionally biased region" description="Basic and acidic residues" evidence="1">
    <location>
        <begin position="225"/>
        <end position="235"/>
    </location>
</feature>
<comment type="caution">
    <text evidence="3">The sequence shown here is derived from an EMBL/GenBank/DDBJ whole genome shotgun (WGS) entry which is preliminary data.</text>
</comment>
<dbReference type="InterPro" id="IPR024395">
    <property type="entry name" value="CLASP_N_dom"/>
</dbReference>